<evidence type="ECO:0000256" key="3">
    <source>
        <dbReference type="ARBA" id="ARBA00022490"/>
    </source>
</evidence>
<feature type="region of interest" description="Disordered" evidence="6">
    <location>
        <begin position="145"/>
        <end position="206"/>
    </location>
</feature>
<sequence>MDLTKKTVRVAKSVTKGYSSIQSKVRNATKNDSSSPTTRDLNEIAELSYNREDFVQVIEVLDKRLNDKGKSWRHVFKALNVLEFLLFWGPQSVMHYCQANLYVIKTLREFQYIDDNGVDCGMNVRQKAKDITNLVLNPNLLKSKRVQHGHDDYSHRPYEMEDLSSSRHSPPRRPRASTDNKEDMRRALVESRRQQQRKTSEDQDLQRALQLSKEEEERRQKAIANSNGNLFNDLASEQSKNNNLIDLVGIEIGPSPPLQVQYTQYQPIQAQYTVQPQFAQLQPQYTQFQAPYQYSIDEALQAEYLRQQAEWAQQQQMAAQQEEYLRQQSLLQWQQQQQLLQQQQYQQPIQPQPTAFGSNNPFAAPSPAPSLSSTDTASSRMSPPATPYSTRSLSRASDTKHTQLAGLFANRTSDGIDTFGNAGLLRYGPTGTGRIAAMKTGISNSSGVATAY</sequence>
<dbReference type="EMBL" id="KN840556">
    <property type="protein sequence ID" value="KIP04999.1"/>
    <property type="molecule type" value="Genomic_DNA"/>
</dbReference>
<dbReference type="PROSITE" id="PS50330">
    <property type="entry name" value="UIM"/>
    <property type="match status" value="1"/>
</dbReference>
<dbReference type="Pfam" id="PF01417">
    <property type="entry name" value="ENTH"/>
    <property type="match status" value="1"/>
</dbReference>
<dbReference type="HOGENOM" id="CLU_012678_0_0_1"/>
<dbReference type="SMART" id="SM00273">
    <property type="entry name" value="ENTH"/>
    <property type="match status" value="1"/>
</dbReference>
<dbReference type="PANTHER" id="PTHR12276">
    <property type="entry name" value="EPSIN/ENT-RELATED"/>
    <property type="match status" value="1"/>
</dbReference>
<feature type="compositionally biased region" description="Low complexity" evidence="6">
    <location>
        <begin position="344"/>
        <end position="383"/>
    </location>
</feature>
<evidence type="ECO:0000313" key="9">
    <source>
        <dbReference type="Proteomes" id="UP000053257"/>
    </source>
</evidence>
<dbReference type="STRING" id="745531.A0A0C3NJA8"/>
<comment type="subcellular location">
    <subcellularLocation>
        <location evidence="1">Cytoplasm</location>
    </subcellularLocation>
</comment>
<dbReference type="SUPFAM" id="SSF48464">
    <property type="entry name" value="ENTH/VHS domain"/>
    <property type="match status" value="1"/>
</dbReference>
<dbReference type="GO" id="GO:0005543">
    <property type="term" value="F:phospholipid binding"/>
    <property type="evidence" value="ECO:0007669"/>
    <property type="project" value="TreeGrafter"/>
</dbReference>
<dbReference type="GO" id="GO:0005886">
    <property type="term" value="C:plasma membrane"/>
    <property type="evidence" value="ECO:0007669"/>
    <property type="project" value="TreeGrafter"/>
</dbReference>
<evidence type="ECO:0000259" key="7">
    <source>
        <dbReference type="PROSITE" id="PS50942"/>
    </source>
</evidence>
<dbReference type="Proteomes" id="UP000053257">
    <property type="component" value="Unassembled WGS sequence"/>
</dbReference>
<accession>A0A0C3NJA8</accession>
<evidence type="ECO:0000256" key="6">
    <source>
        <dbReference type="SAM" id="MobiDB-lite"/>
    </source>
</evidence>
<keyword evidence="5" id="KW-0446">Lipid-binding</keyword>
<dbReference type="OrthoDB" id="2797172at2759"/>
<feature type="compositionally biased region" description="Basic and acidic residues" evidence="6">
    <location>
        <begin position="148"/>
        <end position="159"/>
    </location>
</feature>
<dbReference type="AlphaFoldDB" id="A0A0C3NJA8"/>
<dbReference type="GO" id="GO:0006897">
    <property type="term" value="P:endocytosis"/>
    <property type="evidence" value="ECO:0007669"/>
    <property type="project" value="TreeGrafter"/>
</dbReference>
<feature type="domain" description="ENTH" evidence="7">
    <location>
        <begin position="13"/>
        <end position="145"/>
    </location>
</feature>
<feature type="compositionally biased region" description="Basic and acidic residues" evidence="6">
    <location>
        <begin position="176"/>
        <end position="205"/>
    </location>
</feature>
<keyword evidence="9" id="KW-1185">Reference proteome</keyword>
<feature type="region of interest" description="Disordered" evidence="6">
    <location>
        <begin position="344"/>
        <end position="397"/>
    </location>
</feature>
<dbReference type="SMART" id="SM00726">
    <property type="entry name" value="UIM"/>
    <property type="match status" value="2"/>
</dbReference>
<reference evidence="8 9" key="1">
    <citation type="journal article" date="2014" name="PLoS Genet.">
        <title>Analysis of the Phlebiopsis gigantea genome, transcriptome and secretome provides insight into its pioneer colonization strategies of wood.</title>
        <authorList>
            <person name="Hori C."/>
            <person name="Ishida T."/>
            <person name="Igarashi K."/>
            <person name="Samejima M."/>
            <person name="Suzuki H."/>
            <person name="Master E."/>
            <person name="Ferreira P."/>
            <person name="Ruiz-Duenas F.J."/>
            <person name="Held B."/>
            <person name="Canessa P."/>
            <person name="Larrondo L.F."/>
            <person name="Schmoll M."/>
            <person name="Druzhinina I.S."/>
            <person name="Kubicek C.P."/>
            <person name="Gaskell J.A."/>
            <person name="Kersten P."/>
            <person name="St John F."/>
            <person name="Glasner J."/>
            <person name="Sabat G."/>
            <person name="Splinter BonDurant S."/>
            <person name="Syed K."/>
            <person name="Yadav J."/>
            <person name="Mgbeahuruike A.C."/>
            <person name="Kovalchuk A."/>
            <person name="Asiegbu F.O."/>
            <person name="Lackner G."/>
            <person name="Hoffmeister D."/>
            <person name="Rencoret J."/>
            <person name="Gutierrez A."/>
            <person name="Sun H."/>
            <person name="Lindquist E."/>
            <person name="Barry K."/>
            <person name="Riley R."/>
            <person name="Grigoriev I.V."/>
            <person name="Henrissat B."/>
            <person name="Kues U."/>
            <person name="Berka R.M."/>
            <person name="Martinez A.T."/>
            <person name="Covert S.F."/>
            <person name="Blanchette R.A."/>
            <person name="Cullen D."/>
        </authorList>
    </citation>
    <scope>NUCLEOTIDE SEQUENCE [LARGE SCALE GENOMIC DNA]</scope>
    <source>
        <strain evidence="8 9">11061_1 CR5-6</strain>
    </source>
</reference>
<evidence type="ECO:0000256" key="5">
    <source>
        <dbReference type="ARBA" id="ARBA00023121"/>
    </source>
</evidence>
<evidence type="ECO:0000313" key="8">
    <source>
        <dbReference type="EMBL" id="KIP04999.1"/>
    </source>
</evidence>
<evidence type="ECO:0000256" key="2">
    <source>
        <dbReference type="ARBA" id="ARBA00010130"/>
    </source>
</evidence>
<name>A0A0C3NJA8_PHLG1</name>
<dbReference type="GO" id="GO:0030125">
    <property type="term" value="C:clathrin vesicle coat"/>
    <property type="evidence" value="ECO:0007669"/>
    <property type="project" value="TreeGrafter"/>
</dbReference>
<proteinExistence type="inferred from homology"/>
<evidence type="ECO:0000256" key="1">
    <source>
        <dbReference type="ARBA" id="ARBA00004496"/>
    </source>
</evidence>
<keyword evidence="3" id="KW-0963">Cytoplasm</keyword>
<dbReference type="InterPro" id="IPR003903">
    <property type="entry name" value="UIM_dom"/>
</dbReference>
<dbReference type="InterPro" id="IPR013809">
    <property type="entry name" value="ENTH"/>
</dbReference>
<dbReference type="Gene3D" id="1.25.40.90">
    <property type="match status" value="1"/>
</dbReference>
<dbReference type="GO" id="GO:0007015">
    <property type="term" value="P:actin filament organization"/>
    <property type="evidence" value="ECO:0007669"/>
    <property type="project" value="TreeGrafter"/>
</dbReference>
<dbReference type="PROSITE" id="PS50942">
    <property type="entry name" value="ENTH"/>
    <property type="match status" value="1"/>
</dbReference>
<dbReference type="GO" id="GO:0030276">
    <property type="term" value="F:clathrin binding"/>
    <property type="evidence" value="ECO:0007669"/>
    <property type="project" value="TreeGrafter"/>
</dbReference>
<comment type="similarity">
    <text evidence="2">Belongs to the epsin family.</text>
</comment>
<feature type="compositionally biased region" description="Polar residues" evidence="6">
    <location>
        <begin position="387"/>
        <end position="396"/>
    </location>
</feature>
<dbReference type="GO" id="GO:0005768">
    <property type="term" value="C:endosome"/>
    <property type="evidence" value="ECO:0007669"/>
    <property type="project" value="TreeGrafter"/>
</dbReference>
<organism evidence="8 9">
    <name type="scientific">Phlebiopsis gigantea (strain 11061_1 CR5-6)</name>
    <name type="common">White-rot fungus</name>
    <name type="synonym">Peniophora gigantea</name>
    <dbReference type="NCBI Taxonomy" id="745531"/>
    <lineage>
        <taxon>Eukaryota</taxon>
        <taxon>Fungi</taxon>
        <taxon>Dikarya</taxon>
        <taxon>Basidiomycota</taxon>
        <taxon>Agaricomycotina</taxon>
        <taxon>Agaricomycetes</taxon>
        <taxon>Polyporales</taxon>
        <taxon>Phanerochaetaceae</taxon>
        <taxon>Phlebiopsis</taxon>
    </lineage>
</organism>
<evidence type="ECO:0000256" key="4">
    <source>
        <dbReference type="ARBA" id="ARBA00022553"/>
    </source>
</evidence>
<dbReference type="InterPro" id="IPR008942">
    <property type="entry name" value="ENTH_VHS"/>
</dbReference>
<dbReference type="PANTHER" id="PTHR12276:SF110">
    <property type="entry name" value="EPSIN-1-RELATED"/>
    <property type="match status" value="1"/>
</dbReference>
<protein>
    <recommendedName>
        <fullName evidence="7">ENTH domain-containing protein</fullName>
    </recommendedName>
</protein>
<dbReference type="CDD" id="cd16991">
    <property type="entry name" value="ENTH_Ent1_Ent2"/>
    <property type="match status" value="1"/>
</dbReference>
<keyword evidence="4" id="KW-0597">Phosphoprotein</keyword>
<gene>
    <name evidence="8" type="ORF">PHLGIDRAFT_129163</name>
</gene>